<reference evidence="2 3" key="1">
    <citation type="submission" date="2018-10" db="EMBL/GenBank/DDBJ databases">
        <title>Genomic Encyclopedia of Archaeal and Bacterial Type Strains, Phase II (KMG-II): from individual species to whole genera.</title>
        <authorList>
            <person name="Goeker M."/>
        </authorList>
    </citation>
    <scope>NUCLEOTIDE SEQUENCE [LARGE SCALE GENOMIC DNA]</scope>
    <source>
        <strain evidence="2 3">DSM 25217</strain>
    </source>
</reference>
<dbReference type="EMBL" id="REFR01000009">
    <property type="protein sequence ID" value="RMB11825.1"/>
    <property type="molecule type" value="Genomic_DNA"/>
</dbReference>
<comment type="caution">
    <text evidence="2">The sequence shown here is derived from an EMBL/GenBank/DDBJ whole genome shotgun (WGS) entry which is preliminary data.</text>
</comment>
<sequence length="280" mass="30925">MFSSALGTGEMADSLKEFFAYWGHLRGEKDMLVPFHFTFDLGRLGAILPRMCLMKRLTPDDITVGLAGSAMDQGFAQPLTGMNVFDLTAAGERPLARRFYNALLDWPCGAHFLETRRIMRSGGTMAIATSEVMLLPLADRKGMPAYLIGSARISGEVGPLRLTDHIFHDDAERRHIRFLDIGRGTPPIHMEIPPKTPFAAERAARRWWERFLPQGLRPATWAKAPKPAHQDSCVETYVEGLANERTAQGPAITSGDHITKRGDTQAVPLSKGTGAKTRIV</sequence>
<gene>
    <name evidence="2" type="ORF">BXY39_0310</name>
</gene>
<dbReference type="Pfam" id="PF07310">
    <property type="entry name" value="PAS_5"/>
    <property type="match status" value="1"/>
</dbReference>
<evidence type="ECO:0000313" key="3">
    <source>
        <dbReference type="Proteomes" id="UP000271227"/>
    </source>
</evidence>
<keyword evidence="3" id="KW-1185">Reference proteome</keyword>
<evidence type="ECO:0000256" key="1">
    <source>
        <dbReference type="SAM" id="MobiDB-lite"/>
    </source>
</evidence>
<dbReference type="Proteomes" id="UP000271227">
    <property type="component" value="Unassembled WGS sequence"/>
</dbReference>
<dbReference type="InterPro" id="IPR009922">
    <property type="entry name" value="DUF1457"/>
</dbReference>
<dbReference type="AlphaFoldDB" id="A0A3M0CSI5"/>
<organism evidence="2 3">
    <name type="scientific">Eilatimonas milleporae</name>
    <dbReference type="NCBI Taxonomy" id="911205"/>
    <lineage>
        <taxon>Bacteria</taxon>
        <taxon>Pseudomonadati</taxon>
        <taxon>Pseudomonadota</taxon>
        <taxon>Alphaproteobacteria</taxon>
        <taxon>Kordiimonadales</taxon>
        <taxon>Kordiimonadaceae</taxon>
        <taxon>Eilatimonas</taxon>
    </lineage>
</organism>
<name>A0A3M0CSI5_9PROT</name>
<protein>
    <submittedName>
        <fullName evidence="2">PAS domain-containing protein</fullName>
    </submittedName>
</protein>
<dbReference type="InParanoid" id="A0A3M0CSI5"/>
<dbReference type="OrthoDB" id="8478543at2"/>
<accession>A0A3M0CSI5</accession>
<proteinExistence type="predicted"/>
<dbReference type="RefSeq" id="WP_121937062.1">
    <property type="nucleotide sequence ID" value="NZ_REFR01000009.1"/>
</dbReference>
<evidence type="ECO:0000313" key="2">
    <source>
        <dbReference type="EMBL" id="RMB11825.1"/>
    </source>
</evidence>
<feature type="region of interest" description="Disordered" evidence="1">
    <location>
        <begin position="249"/>
        <end position="280"/>
    </location>
</feature>